<dbReference type="PANTHER" id="PTHR22916">
    <property type="entry name" value="GLYCOSYLTRANSFERASE"/>
    <property type="match status" value="1"/>
</dbReference>
<keyword evidence="3" id="KW-1185">Reference proteome</keyword>
<evidence type="ECO:0000313" key="2">
    <source>
        <dbReference type="EMBL" id="MCZ0861135.1"/>
    </source>
</evidence>
<evidence type="ECO:0000313" key="3">
    <source>
        <dbReference type="Proteomes" id="UP001141422"/>
    </source>
</evidence>
<organism evidence="2 3">
    <name type="scientific">Methanocorpusculum petauri</name>
    <dbReference type="NCBI Taxonomy" id="3002863"/>
    <lineage>
        <taxon>Archaea</taxon>
        <taxon>Methanobacteriati</taxon>
        <taxon>Methanobacteriota</taxon>
        <taxon>Stenosarchaea group</taxon>
        <taxon>Methanomicrobia</taxon>
        <taxon>Methanomicrobiales</taxon>
        <taxon>Methanocorpusculaceae</taxon>
        <taxon>Methanocorpusculum</taxon>
    </lineage>
</organism>
<name>A0ABT4IIZ6_9EURY</name>
<evidence type="ECO:0000259" key="1">
    <source>
        <dbReference type="Pfam" id="PF00535"/>
    </source>
</evidence>
<dbReference type="Gene3D" id="3.90.550.10">
    <property type="entry name" value="Spore Coat Polysaccharide Biosynthesis Protein SpsA, Chain A"/>
    <property type="match status" value="1"/>
</dbReference>
<dbReference type="RefSeq" id="WP_268925328.1">
    <property type="nucleotide sequence ID" value="NZ_JAPTGB010000016.1"/>
</dbReference>
<dbReference type="SUPFAM" id="SSF53448">
    <property type="entry name" value="Nucleotide-diphospho-sugar transferases"/>
    <property type="match status" value="1"/>
</dbReference>
<accession>A0ABT4IIZ6</accession>
<reference evidence="2" key="1">
    <citation type="submission" date="2022-12" db="EMBL/GenBank/DDBJ databases">
        <title>Isolation and characterisation of novel Methanocorpusculum spp. from native Australian herbivores indicates the genus is ancestrally host-associated.</title>
        <authorList>
            <person name="Volmer J.G."/>
            <person name="Soo R.M."/>
            <person name="Evans P.N."/>
            <person name="Hoedt E.C."/>
            <person name="Astorga Alsina A.L."/>
            <person name="Woodcroft B.J."/>
            <person name="Tyson G.W."/>
            <person name="Hugenholtz P."/>
            <person name="Morrison M."/>
        </authorList>
    </citation>
    <scope>NUCLEOTIDE SEQUENCE</scope>
    <source>
        <strain evidence="2">MG</strain>
    </source>
</reference>
<keyword evidence="2" id="KW-0808">Transferase</keyword>
<dbReference type="GO" id="GO:0016757">
    <property type="term" value="F:glycosyltransferase activity"/>
    <property type="evidence" value="ECO:0007669"/>
    <property type="project" value="UniProtKB-KW"/>
</dbReference>
<dbReference type="PANTHER" id="PTHR22916:SF3">
    <property type="entry name" value="UDP-GLCNAC:BETAGAL BETA-1,3-N-ACETYLGLUCOSAMINYLTRANSFERASE-LIKE PROTEIN 1"/>
    <property type="match status" value="1"/>
</dbReference>
<sequence length="329" mass="37417">MSSAKSVEVERLSTETAPLFSVIMPVYNKEPYIRDTIASVLAQTCLSYEVVMIGGVSSDNTDGICREFAAAEPERFRFVVQSGKGAANARNDGILAARGRYVAFLDADDLWVPEYLAVMAKLVRDFPAAKMFIGGHRWKFQDGHVMNRIMSVPRGYIDIFRSSMEYDGFAIQTFCVVCEREAVLDIGLFKTEYVIGEDTDLITRMALLHEVAYEPQLLGTYLAELPSSLCKYSRGFVVQVPADTELSAADQTSEIVSYHERWILSTVLNNLDRGNHTEARDQLSRVTVGWKRHKRLLRVLSYLPTPLWMRVHEIFNTIVWRHKWDEEKA</sequence>
<dbReference type="Pfam" id="PF00535">
    <property type="entry name" value="Glycos_transf_2"/>
    <property type="match status" value="1"/>
</dbReference>
<dbReference type="InterPro" id="IPR001173">
    <property type="entry name" value="Glyco_trans_2-like"/>
</dbReference>
<comment type="caution">
    <text evidence="2">The sequence shown here is derived from an EMBL/GenBank/DDBJ whole genome shotgun (WGS) entry which is preliminary data.</text>
</comment>
<dbReference type="EC" id="2.4.-.-" evidence="2"/>
<dbReference type="InterPro" id="IPR029044">
    <property type="entry name" value="Nucleotide-diphossugar_trans"/>
</dbReference>
<dbReference type="EMBL" id="JAPTGB010000016">
    <property type="protein sequence ID" value="MCZ0861135.1"/>
    <property type="molecule type" value="Genomic_DNA"/>
</dbReference>
<proteinExistence type="predicted"/>
<keyword evidence="2" id="KW-0328">Glycosyltransferase</keyword>
<protein>
    <submittedName>
        <fullName evidence="2">Glycosyltransferase</fullName>
        <ecNumber evidence="2">2.4.-.-</ecNumber>
    </submittedName>
</protein>
<gene>
    <name evidence="2" type="ORF">O0S10_07850</name>
</gene>
<feature type="domain" description="Glycosyltransferase 2-like" evidence="1">
    <location>
        <begin position="21"/>
        <end position="150"/>
    </location>
</feature>
<dbReference type="Proteomes" id="UP001141422">
    <property type="component" value="Unassembled WGS sequence"/>
</dbReference>